<sequence length="202" mass="22940">MDIQLTYLCCNFEKETMEHILFQCPRARNAWSLAGMYVQVVQAKVPTEVFLELLEHSFGGRIPRAVGIRAAYVALHIWLARNGLVFESMQSSVRFAMERALTMAAEMIGATSRLLDIWSSHLAYTATHQVFISWEPPPLSYLRVNFDGSIRGRHGETGFVIRGLDSRLIVAGGTYLLEPMIPKAKYRTAWARMLGGFWELVR</sequence>
<evidence type="ECO:0000313" key="2">
    <source>
        <dbReference type="RefSeq" id="XP_019701804.1"/>
    </source>
</evidence>
<accession>A0A6J0PCV9</accession>
<name>A0A6J0PCV9_ELAGV</name>
<dbReference type="FunCoup" id="A0A6J0PCV9">
    <property type="interactions" value="2"/>
</dbReference>
<evidence type="ECO:0000313" key="1">
    <source>
        <dbReference type="Proteomes" id="UP000504607"/>
    </source>
</evidence>
<dbReference type="OrthoDB" id="597234at2759"/>
<gene>
    <name evidence="2" type="primary">LOC109504897</name>
</gene>
<organism evidence="1 2">
    <name type="scientific">Elaeis guineensis var. tenera</name>
    <name type="common">Oil palm</name>
    <dbReference type="NCBI Taxonomy" id="51953"/>
    <lineage>
        <taxon>Eukaryota</taxon>
        <taxon>Viridiplantae</taxon>
        <taxon>Streptophyta</taxon>
        <taxon>Embryophyta</taxon>
        <taxon>Tracheophyta</taxon>
        <taxon>Spermatophyta</taxon>
        <taxon>Magnoliopsida</taxon>
        <taxon>Liliopsida</taxon>
        <taxon>Arecaceae</taxon>
        <taxon>Arecoideae</taxon>
        <taxon>Cocoseae</taxon>
        <taxon>Elaeidinae</taxon>
        <taxon>Elaeis</taxon>
    </lineage>
</organism>
<dbReference type="AlphaFoldDB" id="A0A6J0PCV9"/>
<protein>
    <submittedName>
        <fullName evidence="2">Uncharacterized protein LOC109504897</fullName>
    </submittedName>
</protein>
<dbReference type="Proteomes" id="UP000504607">
    <property type="component" value="Unplaced"/>
</dbReference>
<dbReference type="KEGG" id="egu:109504897"/>
<proteinExistence type="predicted"/>
<dbReference type="RefSeq" id="XP_019701804.1">
    <property type="nucleotide sequence ID" value="XM_019846245.1"/>
</dbReference>
<dbReference type="GeneID" id="109504897"/>
<keyword evidence="1" id="KW-1185">Reference proteome</keyword>
<dbReference type="InParanoid" id="A0A6J0PCV9"/>
<reference evidence="2" key="1">
    <citation type="submission" date="2025-08" db="UniProtKB">
        <authorList>
            <consortium name="RefSeq"/>
        </authorList>
    </citation>
    <scope>IDENTIFICATION</scope>
</reference>